<feature type="domain" description="CzcB-like barrel-sandwich hybrid" evidence="5">
    <location>
        <begin position="100"/>
        <end position="224"/>
    </location>
</feature>
<name>A0ABV1RS45_9BACT</name>
<evidence type="ECO:0000256" key="2">
    <source>
        <dbReference type="SAM" id="Coils"/>
    </source>
</evidence>
<evidence type="ECO:0000313" key="7">
    <source>
        <dbReference type="EMBL" id="MER2997208.1"/>
    </source>
</evidence>
<dbReference type="InterPro" id="IPR006143">
    <property type="entry name" value="RND_pump_MFP"/>
</dbReference>
<dbReference type="PANTHER" id="PTHR30469">
    <property type="entry name" value="MULTIDRUG RESISTANCE PROTEIN MDTA"/>
    <property type="match status" value="1"/>
</dbReference>
<feature type="coiled-coil region" evidence="2">
    <location>
        <begin position="132"/>
        <end position="197"/>
    </location>
</feature>
<evidence type="ECO:0000313" key="8">
    <source>
        <dbReference type="Proteomes" id="UP001476807"/>
    </source>
</evidence>
<comment type="caution">
    <text evidence="7">The sequence shown here is derived from an EMBL/GenBank/DDBJ whole genome shotgun (WGS) entry which is preliminary data.</text>
</comment>
<feature type="domain" description="YknX-like C-terminal permuted SH3-like" evidence="6">
    <location>
        <begin position="312"/>
        <end position="381"/>
    </location>
</feature>
<dbReference type="InterPro" id="IPR058637">
    <property type="entry name" value="YknX-like_C"/>
</dbReference>
<dbReference type="Gene3D" id="2.40.50.100">
    <property type="match status" value="1"/>
</dbReference>
<dbReference type="SUPFAM" id="SSF111369">
    <property type="entry name" value="HlyD-like secretion proteins"/>
    <property type="match status" value="1"/>
</dbReference>
<dbReference type="InterPro" id="IPR058648">
    <property type="entry name" value="HH_CzcB-like"/>
</dbReference>
<keyword evidence="8" id="KW-1185">Reference proteome</keyword>
<dbReference type="Pfam" id="PF25989">
    <property type="entry name" value="YknX_C"/>
    <property type="match status" value="1"/>
</dbReference>
<dbReference type="PANTHER" id="PTHR30469:SF15">
    <property type="entry name" value="HLYD FAMILY OF SECRETION PROTEINS"/>
    <property type="match status" value="1"/>
</dbReference>
<accession>A0ABV1RS45</accession>
<dbReference type="Pfam" id="PF25954">
    <property type="entry name" value="Beta-barrel_RND_2"/>
    <property type="match status" value="1"/>
</dbReference>
<dbReference type="EMBL" id="JBEOKT010000005">
    <property type="protein sequence ID" value="MER2997208.1"/>
    <property type="molecule type" value="Genomic_DNA"/>
</dbReference>
<dbReference type="Gene3D" id="1.10.287.470">
    <property type="entry name" value="Helix hairpin bin"/>
    <property type="match status" value="1"/>
</dbReference>
<evidence type="ECO:0000259" key="6">
    <source>
        <dbReference type="Pfam" id="PF25989"/>
    </source>
</evidence>
<dbReference type="Pfam" id="PF25893">
    <property type="entry name" value="HH_CzcB"/>
    <property type="match status" value="1"/>
</dbReference>
<comment type="similarity">
    <text evidence="1">Belongs to the membrane fusion protein (MFP) (TC 8.A.1) family.</text>
</comment>
<evidence type="ECO:0000256" key="1">
    <source>
        <dbReference type="ARBA" id="ARBA00009477"/>
    </source>
</evidence>
<dbReference type="InterPro" id="IPR058647">
    <property type="entry name" value="BSH_CzcB-like"/>
</dbReference>
<evidence type="ECO:0000259" key="5">
    <source>
        <dbReference type="Pfam" id="PF25973"/>
    </source>
</evidence>
<evidence type="ECO:0000259" key="3">
    <source>
        <dbReference type="Pfam" id="PF25893"/>
    </source>
</evidence>
<dbReference type="PROSITE" id="PS51257">
    <property type="entry name" value="PROKAR_LIPOPROTEIN"/>
    <property type="match status" value="1"/>
</dbReference>
<proteinExistence type="inferred from homology"/>
<dbReference type="Gene3D" id="2.40.420.20">
    <property type="match status" value="1"/>
</dbReference>
<dbReference type="RefSeq" id="WP_350411596.1">
    <property type="nucleotide sequence ID" value="NZ_JBEOKT010000005.1"/>
</dbReference>
<protein>
    <submittedName>
        <fullName evidence="7">Efflux RND transporter periplasmic adaptor subunit</fullName>
    </submittedName>
</protein>
<dbReference type="NCBIfam" id="TIGR01730">
    <property type="entry name" value="RND_mfp"/>
    <property type="match status" value="1"/>
</dbReference>
<feature type="domain" description="CusB-like beta-barrel" evidence="4">
    <location>
        <begin position="232"/>
        <end position="303"/>
    </location>
</feature>
<evidence type="ECO:0000259" key="4">
    <source>
        <dbReference type="Pfam" id="PF25954"/>
    </source>
</evidence>
<dbReference type="Pfam" id="PF25973">
    <property type="entry name" value="BSH_CzcB"/>
    <property type="match status" value="1"/>
</dbReference>
<sequence>MKKTAQRHMKSTLNIVAIALIVGLASCGGGNDKVAELAELKKQKSELDSKIAALETELKAEGKNGGAQRKTVPVAVATLQQDTFNHYLEMQGKVDFDQNVFVSARVPGVLTSVRVQPGDRVSKGQTMATIDAQVLEQNIAELRTRLDLARIAFEKQKNLWDQKIGTEMQYLTAKNNKEALERSLSALQQQRDQYNIKAPVSGVVDQVVPNAGEAVAPGVGIIRVVNMSGSKIVAEVSEAYLSKINKGDKAIVFFPDLNKEVETTVDVVGSFINPSSRTFTIELNLKDSKGIELRPNLVAMVRILDYKNESTIVVPVNLVQKDEKSEYVYVAKKEGKDYVAAKREIKTGQTYKGKTEVLSGLAANDQIITAGYQNLNEGQPVVFEQAKSLSQK</sequence>
<dbReference type="Proteomes" id="UP001476807">
    <property type="component" value="Unassembled WGS sequence"/>
</dbReference>
<keyword evidence="2" id="KW-0175">Coiled coil</keyword>
<feature type="coiled-coil region" evidence="2">
    <location>
        <begin position="37"/>
        <end position="64"/>
    </location>
</feature>
<gene>
    <name evidence="7" type="ORF">ABS362_06595</name>
</gene>
<organism evidence="7 8">
    <name type="scientific">Pontibacter populi</name>
    <dbReference type="NCBI Taxonomy" id="890055"/>
    <lineage>
        <taxon>Bacteria</taxon>
        <taxon>Pseudomonadati</taxon>
        <taxon>Bacteroidota</taxon>
        <taxon>Cytophagia</taxon>
        <taxon>Cytophagales</taxon>
        <taxon>Hymenobacteraceae</taxon>
        <taxon>Pontibacter</taxon>
    </lineage>
</organism>
<dbReference type="Gene3D" id="2.40.30.170">
    <property type="match status" value="1"/>
</dbReference>
<feature type="domain" description="CzcB-like alpha-helical hairpin" evidence="3">
    <location>
        <begin position="140"/>
        <end position="190"/>
    </location>
</feature>
<dbReference type="InterPro" id="IPR058792">
    <property type="entry name" value="Beta-barrel_RND_2"/>
</dbReference>
<reference evidence="7 8" key="1">
    <citation type="submission" date="2024-06" db="EMBL/GenBank/DDBJ databases">
        <title>Pontibacter populi HYL7-15.</title>
        <authorList>
            <person name="Kim M.K."/>
        </authorList>
    </citation>
    <scope>NUCLEOTIDE SEQUENCE [LARGE SCALE GENOMIC DNA]</scope>
    <source>
        <strain evidence="7 8">HYL7-15</strain>
    </source>
</reference>